<name>A0ABR9HDA7_9ACTN</name>
<dbReference type="EMBL" id="JADBDY010000001">
    <property type="protein sequence ID" value="MBE1457011.1"/>
    <property type="molecule type" value="Genomic_DNA"/>
</dbReference>
<reference evidence="11 12" key="1">
    <citation type="submission" date="2020-10" db="EMBL/GenBank/DDBJ databases">
        <title>Sequencing the genomes of 1000 actinobacteria strains.</title>
        <authorList>
            <person name="Klenk H.-P."/>
        </authorList>
    </citation>
    <scope>NUCLEOTIDE SEQUENCE [LARGE SCALE GENOMIC DNA]</scope>
    <source>
        <strain evidence="11 12">DSM 45157</strain>
    </source>
</reference>
<feature type="transmembrane region" description="Helical" evidence="9">
    <location>
        <begin position="387"/>
        <end position="409"/>
    </location>
</feature>
<keyword evidence="9" id="KW-1003">Cell membrane</keyword>
<evidence type="ECO:0000313" key="12">
    <source>
        <dbReference type="Proteomes" id="UP000598217"/>
    </source>
</evidence>
<proteinExistence type="inferred from homology"/>
<keyword evidence="8" id="KW-0129">CBS domain</keyword>
<keyword evidence="4 9" id="KW-0812">Transmembrane</keyword>
<dbReference type="PANTHER" id="PTHR43773:SF1">
    <property type="entry name" value="MAGNESIUM TRANSPORTER MGTE"/>
    <property type="match status" value="1"/>
</dbReference>
<sequence>MDGERAEELTDLVETNDLTGIRLWLAEHRPHEIADELSRMVGREAIIPFRLLDKDRELEVFEELDPGQQQAILLGLRGTDFHEILEEMDPDDRARLIGEAPAKIATRALAGLSPAERKMTAALLGYPEDSVGRYMTPETVILHRDLTVGRALEVVRAKGADAETIYTLPVVSDGRRLVGTITLSDLVVSDDDRLLKDLVDVFAPRVGASEPVEDAARLIQEANLVSLPVVDSEDRFVGLFTFDDALEVIEAADSEDMARQSGASPVGEHYVSVGVLRLVGARSVWLMLLIVAATLTVNVMQVYEATLEQVTALAMFVPMLIGTGGNVGAQSATAIVRALAVGEVRVRDLPSVIWKESRVGLLLGVMLAGIALAIGSLLVGFDVAMVVALSVIAICTWAAVIGSSMPLLARKAGVDPAVVSSPMVATLVDATGLLIYFSVAQMVLGL</sequence>
<feature type="domain" description="CBS" evidence="10">
    <location>
        <begin position="199"/>
        <end position="257"/>
    </location>
</feature>
<dbReference type="InterPro" id="IPR038076">
    <property type="entry name" value="MgtE_N_sf"/>
</dbReference>
<dbReference type="CDD" id="cd04606">
    <property type="entry name" value="CBS_pair_Mg_transporter"/>
    <property type="match status" value="1"/>
</dbReference>
<dbReference type="PROSITE" id="PS51371">
    <property type="entry name" value="CBS"/>
    <property type="match status" value="2"/>
</dbReference>
<feature type="transmembrane region" description="Helical" evidence="9">
    <location>
        <begin position="315"/>
        <end position="340"/>
    </location>
</feature>
<evidence type="ECO:0000256" key="1">
    <source>
        <dbReference type="ARBA" id="ARBA00004141"/>
    </source>
</evidence>
<comment type="similarity">
    <text evidence="2 9">Belongs to the SLC41A transporter family.</text>
</comment>
<dbReference type="Gene3D" id="1.10.357.20">
    <property type="entry name" value="SLC41 divalent cation transporters, integral membrane domain"/>
    <property type="match status" value="1"/>
</dbReference>
<dbReference type="InterPro" id="IPR000644">
    <property type="entry name" value="CBS_dom"/>
</dbReference>
<organism evidence="11 12">
    <name type="scientific">Nocardiopsis terrae</name>
    <dbReference type="NCBI Taxonomy" id="372655"/>
    <lineage>
        <taxon>Bacteria</taxon>
        <taxon>Bacillati</taxon>
        <taxon>Actinomycetota</taxon>
        <taxon>Actinomycetes</taxon>
        <taxon>Streptosporangiales</taxon>
        <taxon>Nocardiopsidaceae</taxon>
        <taxon>Nocardiopsis</taxon>
    </lineage>
</organism>
<dbReference type="InterPro" id="IPR006668">
    <property type="entry name" value="Mg_transptr_MgtE_intracell_dom"/>
</dbReference>
<keyword evidence="7 9" id="KW-0472">Membrane</keyword>
<evidence type="ECO:0000313" key="11">
    <source>
        <dbReference type="EMBL" id="MBE1457011.1"/>
    </source>
</evidence>
<dbReference type="Proteomes" id="UP000598217">
    <property type="component" value="Unassembled WGS sequence"/>
</dbReference>
<dbReference type="NCBIfam" id="TIGR00400">
    <property type="entry name" value="mgtE"/>
    <property type="match status" value="1"/>
</dbReference>
<feature type="domain" description="CBS" evidence="10">
    <location>
        <begin position="135"/>
        <end position="198"/>
    </location>
</feature>
<dbReference type="SUPFAM" id="SSF158791">
    <property type="entry name" value="MgtE N-terminal domain-like"/>
    <property type="match status" value="1"/>
</dbReference>
<evidence type="ECO:0000256" key="8">
    <source>
        <dbReference type="PROSITE-ProRule" id="PRU00703"/>
    </source>
</evidence>
<dbReference type="Gene3D" id="1.25.60.10">
    <property type="entry name" value="MgtE N-terminal domain-like"/>
    <property type="match status" value="1"/>
</dbReference>
<feature type="transmembrane region" description="Helical" evidence="9">
    <location>
        <begin position="421"/>
        <end position="444"/>
    </location>
</feature>
<accession>A0ABR9HDA7</accession>
<dbReference type="RefSeq" id="WP_191272881.1">
    <property type="nucleotide sequence ID" value="NZ_BMXJ01000006.1"/>
</dbReference>
<evidence type="ECO:0000256" key="2">
    <source>
        <dbReference type="ARBA" id="ARBA00009749"/>
    </source>
</evidence>
<dbReference type="Pfam" id="PF01769">
    <property type="entry name" value="MgtE"/>
    <property type="match status" value="1"/>
</dbReference>
<dbReference type="InterPro" id="IPR036739">
    <property type="entry name" value="SLC41_membr_dom_sf"/>
</dbReference>
<dbReference type="Gene3D" id="3.10.580.10">
    <property type="entry name" value="CBS-domain"/>
    <property type="match status" value="1"/>
</dbReference>
<keyword evidence="6 9" id="KW-1133">Transmembrane helix</keyword>
<evidence type="ECO:0000256" key="3">
    <source>
        <dbReference type="ARBA" id="ARBA00022448"/>
    </source>
</evidence>
<feature type="transmembrane region" description="Helical" evidence="9">
    <location>
        <begin position="361"/>
        <end position="381"/>
    </location>
</feature>
<dbReference type="InterPro" id="IPR006669">
    <property type="entry name" value="MgtE_transporter"/>
</dbReference>
<dbReference type="InterPro" id="IPR046342">
    <property type="entry name" value="CBS_dom_sf"/>
</dbReference>
<dbReference type="SMART" id="SM00924">
    <property type="entry name" value="MgtE_N"/>
    <property type="match status" value="1"/>
</dbReference>
<protein>
    <recommendedName>
        <fullName evidence="9">Magnesium transporter MgtE</fullName>
    </recommendedName>
</protein>
<dbReference type="SUPFAM" id="SSF161093">
    <property type="entry name" value="MgtE membrane domain-like"/>
    <property type="match status" value="1"/>
</dbReference>
<comment type="subcellular location">
    <subcellularLocation>
        <location evidence="9">Cell membrane</location>
        <topology evidence="9">Multi-pass membrane protein</topology>
    </subcellularLocation>
    <subcellularLocation>
        <location evidence="1">Membrane</location>
        <topology evidence="1">Multi-pass membrane protein</topology>
    </subcellularLocation>
</comment>
<dbReference type="SUPFAM" id="SSF54631">
    <property type="entry name" value="CBS-domain pair"/>
    <property type="match status" value="1"/>
</dbReference>
<dbReference type="Pfam" id="PF00571">
    <property type="entry name" value="CBS"/>
    <property type="match status" value="2"/>
</dbReference>
<evidence type="ECO:0000256" key="5">
    <source>
        <dbReference type="ARBA" id="ARBA00022842"/>
    </source>
</evidence>
<dbReference type="InterPro" id="IPR006667">
    <property type="entry name" value="SLC41_membr_dom"/>
</dbReference>
<evidence type="ECO:0000259" key="10">
    <source>
        <dbReference type="PROSITE" id="PS51371"/>
    </source>
</evidence>
<feature type="transmembrane region" description="Helical" evidence="9">
    <location>
        <begin position="284"/>
        <end position="303"/>
    </location>
</feature>
<dbReference type="Pfam" id="PF03448">
    <property type="entry name" value="MgtE_N"/>
    <property type="match status" value="1"/>
</dbReference>
<comment type="function">
    <text evidence="9">Acts as a magnesium transporter.</text>
</comment>
<comment type="subunit">
    <text evidence="9">Homodimer.</text>
</comment>
<evidence type="ECO:0000256" key="4">
    <source>
        <dbReference type="ARBA" id="ARBA00022692"/>
    </source>
</evidence>
<evidence type="ECO:0000256" key="7">
    <source>
        <dbReference type="ARBA" id="ARBA00023136"/>
    </source>
</evidence>
<dbReference type="SMART" id="SM00116">
    <property type="entry name" value="CBS"/>
    <property type="match status" value="2"/>
</dbReference>
<keyword evidence="3 9" id="KW-0813">Transport</keyword>
<evidence type="ECO:0000256" key="6">
    <source>
        <dbReference type="ARBA" id="ARBA00022989"/>
    </source>
</evidence>
<keyword evidence="12" id="KW-1185">Reference proteome</keyword>
<gene>
    <name evidence="11" type="ORF">H4W79_001225</name>
</gene>
<comment type="caution">
    <text evidence="11">The sequence shown here is derived from an EMBL/GenBank/DDBJ whole genome shotgun (WGS) entry which is preliminary data.</text>
</comment>
<dbReference type="PANTHER" id="PTHR43773">
    <property type="entry name" value="MAGNESIUM TRANSPORTER MGTE"/>
    <property type="match status" value="1"/>
</dbReference>
<evidence type="ECO:0000256" key="9">
    <source>
        <dbReference type="RuleBase" id="RU362011"/>
    </source>
</evidence>
<keyword evidence="5 9" id="KW-0460">Magnesium</keyword>
<keyword evidence="9" id="KW-0479">Metal-binding</keyword>